<dbReference type="PRINTS" id="PR00109">
    <property type="entry name" value="TYRKINASE"/>
</dbReference>
<organism evidence="10 11">
    <name type="scientific">Ditylenchus destructor</name>
    <dbReference type="NCBI Taxonomy" id="166010"/>
    <lineage>
        <taxon>Eukaryota</taxon>
        <taxon>Metazoa</taxon>
        <taxon>Ecdysozoa</taxon>
        <taxon>Nematoda</taxon>
        <taxon>Chromadorea</taxon>
        <taxon>Rhabditida</taxon>
        <taxon>Tylenchina</taxon>
        <taxon>Tylenchomorpha</taxon>
        <taxon>Sphaerularioidea</taxon>
        <taxon>Anguinidae</taxon>
        <taxon>Anguininae</taxon>
        <taxon>Ditylenchus</taxon>
    </lineage>
</organism>
<evidence type="ECO:0000256" key="1">
    <source>
        <dbReference type="ARBA" id="ARBA00022679"/>
    </source>
</evidence>
<dbReference type="InterPro" id="IPR020635">
    <property type="entry name" value="Tyr_kinase_cat_dom"/>
</dbReference>
<dbReference type="Pfam" id="PF07714">
    <property type="entry name" value="PK_Tyr_Ser-Thr"/>
    <property type="match status" value="1"/>
</dbReference>
<reference evidence="10" key="1">
    <citation type="submission" date="2022-01" db="EMBL/GenBank/DDBJ databases">
        <title>Genome Sequence Resource for Two Populations of Ditylenchus destructor, the Migratory Endoparasitic Phytonematode.</title>
        <authorList>
            <person name="Zhang H."/>
            <person name="Lin R."/>
            <person name="Xie B."/>
        </authorList>
    </citation>
    <scope>NUCLEOTIDE SEQUENCE</scope>
    <source>
        <strain evidence="10">BazhouSP</strain>
    </source>
</reference>
<name>A0AAD4NAJ2_9BILA</name>
<feature type="compositionally biased region" description="Basic and acidic residues" evidence="6">
    <location>
        <begin position="86"/>
        <end position="103"/>
    </location>
</feature>
<dbReference type="GO" id="GO:0005524">
    <property type="term" value="F:ATP binding"/>
    <property type="evidence" value="ECO:0007669"/>
    <property type="project" value="UniProtKB-KW"/>
</dbReference>
<keyword evidence="3 10" id="KW-0418">Kinase</keyword>
<dbReference type="GO" id="GO:0007169">
    <property type="term" value="P:cell surface receptor protein tyrosine kinase signaling pathway"/>
    <property type="evidence" value="ECO:0007669"/>
    <property type="project" value="TreeGrafter"/>
</dbReference>
<evidence type="ECO:0000313" key="11">
    <source>
        <dbReference type="Proteomes" id="UP001201812"/>
    </source>
</evidence>
<dbReference type="GO" id="GO:0005886">
    <property type="term" value="C:plasma membrane"/>
    <property type="evidence" value="ECO:0007669"/>
    <property type="project" value="TreeGrafter"/>
</dbReference>
<dbReference type="InterPro" id="IPR011009">
    <property type="entry name" value="Kinase-like_dom_sf"/>
</dbReference>
<evidence type="ECO:0000256" key="5">
    <source>
        <dbReference type="ARBA" id="ARBA00023137"/>
    </source>
</evidence>
<dbReference type="GO" id="GO:0004714">
    <property type="term" value="F:transmembrane receptor protein tyrosine kinase activity"/>
    <property type="evidence" value="ECO:0007669"/>
    <property type="project" value="TreeGrafter"/>
</dbReference>
<keyword evidence="7" id="KW-0472">Membrane</keyword>
<evidence type="ECO:0000256" key="7">
    <source>
        <dbReference type="SAM" id="Phobius"/>
    </source>
</evidence>
<dbReference type="PANTHER" id="PTHR24416:SF600">
    <property type="entry name" value="PDGF- AND VEGF-RECEPTOR RELATED, ISOFORM J"/>
    <property type="match status" value="1"/>
</dbReference>
<sequence>MEYNFLIFCLTIASFSSVLDKVQPNSFKWDTLRRQENDLTGNAATVNLERVRPTRNATELYHKGDTSTNKSSESDESRKVKRKDSRHSSEKSREKERNIKDSAEVDGNGFHGYRRLIIIGLLLLLTLIMLAIICYILYRRIYNRKRTIFDAAHNAARPHNSYVTEDIINDLDIFKTNTQTDPWLMSRNRVEVYLDQKLGTGSSNCDVYKGRITGKSAIQNVFPNLIAINGFRDCEVAVKLLPPFADSITRLDFEQEISYMKSLHFHPHLVTMLGCVMDSPQPMLVLEYCSHGDLLHFIRRHREEIIAGFENSGSTGLKIKDLVSFAWQISSGLHYLSDQGCIHRDIAARNVLLDSANVCKISDFGMCRTADDLLYTTRSGGRVPLRWLSIETLEKFEYSSKSDIWSYGVLLFEMFSLGEVPYADIENSDLLPFLKNGRRLSQPEQCTEEMYSLMSSCWLVPAELRPTFNSISEKIAQILEDCSPLYGYIIATHQ</sequence>
<dbReference type="InterPro" id="IPR000719">
    <property type="entry name" value="Prot_kinase_dom"/>
</dbReference>
<dbReference type="InterPro" id="IPR008266">
    <property type="entry name" value="Tyr_kinase_AS"/>
</dbReference>
<dbReference type="Proteomes" id="UP001201812">
    <property type="component" value="Unassembled WGS sequence"/>
</dbReference>
<accession>A0AAD4NAJ2</accession>
<evidence type="ECO:0000256" key="2">
    <source>
        <dbReference type="ARBA" id="ARBA00022741"/>
    </source>
</evidence>
<dbReference type="CDD" id="cd00192">
    <property type="entry name" value="PTKc"/>
    <property type="match status" value="1"/>
</dbReference>
<keyword evidence="2" id="KW-0547">Nucleotide-binding</keyword>
<protein>
    <submittedName>
        <fullName evidence="10">Protein tyrosine kinase domain-containing protein</fullName>
    </submittedName>
</protein>
<keyword evidence="8" id="KW-0732">Signal</keyword>
<evidence type="ECO:0000259" key="9">
    <source>
        <dbReference type="PROSITE" id="PS50011"/>
    </source>
</evidence>
<feature type="domain" description="Protein kinase" evidence="9">
    <location>
        <begin position="192"/>
        <end position="486"/>
    </location>
</feature>
<keyword evidence="7" id="KW-0812">Transmembrane</keyword>
<comment type="caution">
    <text evidence="10">The sequence shown here is derived from an EMBL/GenBank/DDBJ whole genome shotgun (WGS) entry which is preliminary data.</text>
</comment>
<dbReference type="InterPro" id="IPR001245">
    <property type="entry name" value="Ser-Thr/Tyr_kinase_cat_dom"/>
</dbReference>
<gene>
    <name evidence="10" type="ORF">DdX_07128</name>
</gene>
<evidence type="ECO:0000256" key="6">
    <source>
        <dbReference type="SAM" id="MobiDB-lite"/>
    </source>
</evidence>
<keyword evidence="11" id="KW-1185">Reference proteome</keyword>
<dbReference type="SUPFAM" id="SSF56112">
    <property type="entry name" value="Protein kinase-like (PK-like)"/>
    <property type="match status" value="1"/>
</dbReference>
<dbReference type="PROSITE" id="PS50011">
    <property type="entry name" value="PROTEIN_KINASE_DOM"/>
    <property type="match status" value="1"/>
</dbReference>
<dbReference type="FunFam" id="1.10.510.10:FF:000554">
    <property type="entry name" value="Predicted protein"/>
    <property type="match status" value="1"/>
</dbReference>
<feature type="transmembrane region" description="Helical" evidence="7">
    <location>
        <begin position="116"/>
        <end position="138"/>
    </location>
</feature>
<evidence type="ECO:0000313" key="10">
    <source>
        <dbReference type="EMBL" id="KAI1717383.1"/>
    </source>
</evidence>
<keyword evidence="1" id="KW-0808">Transferase</keyword>
<evidence type="ECO:0000256" key="4">
    <source>
        <dbReference type="ARBA" id="ARBA00022840"/>
    </source>
</evidence>
<evidence type="ECO:0000256" key="8">
    <source>
        <dbReference type="SAM" id="SignalP"/>
    </source>
</evidence>
<feature type="chain" id="PRO_5042034189" evidence="8">
    <location>
        <begin position="25"/>
        <end position="494"/>
    </location>
</feature>
<dbReference type="InterPro" id="IPR050122">
    <property type="entry name" value="RTK"/>
</dbReference>
<dbReference type="SMART" id="SM00219">
    <property type="entry name" value="TyrKc"/>
    <property type="match status" value="1"/>
</dbReference>
<proteinExistence type="predicted"/>
<keyword evidence="5" id="KW-0829">Tyrosine-protein kinase</keyword>
<dbReference type="PANTHER" id="PTHR24416">
    <property type="entry name" value="TYROSINE-PROTEIN KINASE RECEPTOR"/>
    <property type="match status" value="1"/>
</dbReference>
<keyword evidence="7" id="KW-1133">Transmembrane helix</keyword>
<dbReference type="GO" id="GO:0043235">
    <property type="term" value="C:receptor complex"/>
    <property type="evidence" value="ECO:0007669"/>
    <property type="project" value="TreeGrafter"/>
</dbReference>
<dbReference type="EMBL" id="JAKKPZ010000009">
    <property type="protein sequence ID" value="KAI1717383.1"/>
    <property type="molecule type" value="Genomic_DNA"/>
</dbReference>
<keyword evidence="4" id="KW-0067">ATP-binding</keyword>
<feature type="region of interest" description="Disordered" evidence="6">
    <location>
        <begin position="57"/>
        <end position="104"/>
    </location>
</feature>
<dbReference type="PROSITE" id="PS00109">
    <property type="entry name" value="PROTEIN_KINASE_TYR"/>
    <property type="match status" value="1"/>
</dbReference>
<dbReference type="AlphaFoldDB" id="A0AAD4NAJ2"/>
<feature type="signal peptide" evidence="8">
    <location>
        <begin position="1"/>
        <end position="24"/>
    </location>
</feature>
<evidence type="ECO:0000256" key="3">
    <source>
        <dbReference type="ARBA" id="ARBA00022777"/>
    </source>
</evidence>
<dbReference type="Gene3D" id="1.10.510.10">
    <property type="entry name" value="Transferase(Phosphotransferase) domain 1"/>
    <property type="match status" value="1"/>
</dbReference>